<comment type="caution">
    <text evidence="4">The sequence shown here is derived from an EMBL/GenBank/DDBJ whole genome shotgun (WGS) entry which is preliminary data.</text>
</comment>
<protein>
    <recommendedName>
        <fullName evidence="3">OmpR/PhoB-type domain-containing protein</fullName>
    </recommendedName>
</protein>
<organism evidence="4 5">
    <name type="scientific">Micavibrio aeruginosavorus</name>
    <dbReference type="NCBI Taxonomy" id="349221"/>
    <lineage>
        <taxon>Bacteria</taxon>
        <taxon>Pseudomonadati</taxon>
        <taxon>Bdellovibrionota</taxon>
        <taxon>Bdellovibrionia</taxon>
        <taxon>Bdellovibrionales</taxon>
        <taxon>Pseudobdellovibrionaceae</taxon>
        <taxon>Micavibrio</taxon>
    </lineage>
</organism>
<dbReference type="Pfam" id="PF00486">
    <property type="entry name" value="Trans_reg_C"/>
    <property type="match status" value="1"/>
</dbReference>
<evidence type="ECO:0000259" key="3">
    <source>
        <dbReference type="PROSITE" id="PS51755"/>
    </source>
</evidence>
<dbReference type="GO" id="GO:0006355">
    <property type="term" value="P:regulation of DNA-templated transcription"/>
    <property type="evidence" value="ECO:0007669"/>
    <property type="project" value="InterPro"/>
</dbReference>
<dbReference type="SMART" id="SM00862">
    <property type="entry name" value="Trans_reg_C"/>
    <property type="match status" value="1"/>
</dbReference>
<dbReference type="PROSITE" id="PS51755">
    <property type="entry name" value="OMPR_PHOB"/>
    <property type="match status" value="1"/>
</dbReference>
<dbReference type="CDD" id="cd00383">
    <property type="entry name" value="trans_reg_C"/>
    <property type="match status" value="1"/>
</dbReference>
<dbReference type="InterPro" id="IPR016032">
    <property type="entry name" value="Sig_transdc_resp-reg_C-effctor"/>
</dbReference>
<dbReference type="EMBL" id="QFNK01000149">
    <property type="protein sequence ID" value="PZO85403.1"/>
    <property type="molecule type" value="Genomic_DNA"/>
</dbReference>
<gene>
    <name evidence="4" type="ORF">DI626_07515</name>
</gene>
<proteinExistence type="predicted"/>
<feature type="domain" description="OmpR/PhoB-type" evidence="3">
    <location>
        <begin position="74"/>
        <end position="173"/>
    </location>
</feature>
<evidence type="ECO:0000256" key="1">
    <source>
        <dbReference type="ARBA" id="ARBA00023125"/>
    </source>
</evidence>
<dbReference type="Proteomes" id="UP000249557">
    <property type="component" value="Unassembled WGS sequence"/>
</dbReference>
<evidence type="ECO:0000313" key="4">
    <source>
        <dbReference type="EMBL" id="PZO85403.1"/>
    </source>
</evidence>
<dbReference type="GO" id="GO:0000160">
    <property type="term" value="P:phosphorelay signal transduction system"/>
    <property type="evidence" value="ECO:0007669"/>
    <property type="project" value="InterPro"/>
</dbReference>
<dbReference type="AlphaFoldDB" id="A0A2W4ZSI3"/>
<name>A0A2W4ZSI3_9BACT</name>
<feature type="DNA-binding region" description="OmpR/PhoB-type" evidence="2">
    <location>
        <begin position="74"/>
        <end position="173"/>
    </location>
</feature>
<accession>A0A2W4ZSI3</accession>
<dbReference type="InterPro" id="IPR001867">
    <property type="entry name" value="OmpR/PhoB-type_DNA-bd"/>
</dbReference>
<sequence>MDYLGEAVRFAGFDVVSEKNSADLVLYCGKDSNIPAEFANFPVIHLDFGVLKPMKAANLANYIKKQIKSALMPADKIEIGTGMLDVRENMWFGADGEAVRLTDKESGILLCLAQAKGAAVGRQELLDRVWAYAEGVETHTLETHIYRLRQKIEPDPANPVILLTAEQGYSVPVRV</sequence>
<reference evidence="4 5" key="1">
    <citation type="submission" date="2017-08" db="EMBL/GenBank/DDBJ databases">
        <title>Infants hospitalized years apart are colonized by the same room-sourced microbial strains.</title>
        <authorList>
            <person name="Brooks B."/>
            <person name="Olm M.R."/>
            <person name="Firek B.A."/>
            <person name="Baker R."/>
            <person name="Thomas B.C."/>
            <person name="Morowitz M.J."/>
            <person name="Banfield J.F."/>
        </authorList>
    </citation>
    <scope>NUCLEOTIDE SEQUENCE [LARGE SCALE GENOMIC DNA]</scope>
    <source>
        <strain evidence="4">S2_018_000_R2_104</strain>
    </source>
</reference>
<keyword evidence="1 2" id="KW-0238">DNA-binding</keyword>
<dbReference type="Gene3D" id="1.10.10.10">
    <property type="entry name" value="Winged helix-like DNA-binding domain superfamily/Winged helix DNA-binding domain"/>
    <property type="match status" value="1"/>
</dbReference>
<evidence type="ECO:0000313" key="5">
    <source>
        <dbReference type="Proteomes" id="UP000249557"/>
    </source>
</evidence>
<dbReference type="GO" id="GO:0003677">
    <property type="term" value="F:DNA binding"/>
    <property type="evidence" value="ECO:0007669"/>
    <property type="project" value="UniProtKB-UniRule"/>
</dbReference>
<dbReference type="SUPFAM" id="SSF46894">
    <property type="entry name" value="C-terminal effector domain of the bipartite response regulators"/>
    <property type="match status" value="1"/>
</dbReference>
<evidence type="ECO:0000256" key="2">
    <source>
        <dbReference type="PROSITE-ProRule" id="PRU01091"/>
    </source>
</evidence>
<dbReference type="InterPro" id="IPR036388">
    <property type="entry name" value="WH-like_DNA-bd_sf"/>
</dbReference>